<accession>A0A162X688</accession>
<evidence type="ECO:0008006" key="3">
    <source>
        <dbReference type="Google" id="ProtNLM"/>
    </source>
</evidence>
<proteinExistence type="predicted"/>
<dbReference type="STRING" id="1642818.AWE51_17975"/>
<organism evidence="1 2">
    <name type="scientific">Aquimarina aggregata</name>
    <dbReference type="NCBI Taxonomy" id="1642818"/>
    <lineage>
        <taxon>Bacteria</taxon>
        <taxon>Pseudomonadati</taxon>
        <taxon>Bacteroidota</taxon>
        <taxon>Flavobacteriia</taxon>
        <taxon>Flavobacteriales</taxon>
        <taxon>Flavobacteriaceae</taxon>
        <taxon>Aquimarina</taxon>
    </lineage>
</organism>
<name>A0A162X688_9FLAO</name>
<dbReference type="AlphaFoldDB" id="A0A162X688"/>
<evidence type="ECO:0000313" key="2">
    <source>
        <dbReference type="Proteomes" id="UP000076715"/>
    </source>
</evidence>
<dbReference type="Proteomes" id="UP000076715">
    <property type="component" value="Unassembled WGS sequence"/>
</dbReference>
<reference evidence="1 2" key="1">
    <citation type="submission" date="2016-01" db="EMBL/GenBank/DDBJ databases">
        <title>The draft genome sequence of Aquimarina sp. RZW4-3-2.</title>
        <authorList>
            <person name="Wang Y."/>
        </authorList>
    </citation>
    <scope>NUCLEOTIDE SEQUENCE [LARGE SCALE GENOMIC DNA]</scope>
    <source>
        <strain evidence="1 2">RZW4-3-2</strain>
    </source>
</reference>
<sequence length="154" mass="17722">MLSNFKSFIIFKIKSMRKIIIFCLSFVFLTSCKSGNEKTDGDAVVSSDLRVIRGKIVDSKRKSLGYVAIKLYLDENDCMNAYSDNEGLFEFKLDELRVKDQSHFEIVYQGYATKLLSVRNFENDKSIILSKKGDVVSVTDYRVFYESIKSCSRK</sequence>
<comment type="caution">
    <text evidence="1">The sequence shown here is derived from an EMBL/GenBank/DDBJ whole genome shotgun (WGS) entry which is preliminary data.</text>
</comment>
<protein>
    <recommendedName>
        <fullName evidence="3">Carboxypeptidase regulatory-like domain-containing protein</fullName>
    </recommendedName>
</protein>
<evidence type="ECO:0000313" key="1">
    <source>
        <dbReference type="EMBL" id="KZS38440.1"/>
    </source>
</evidence>
<keyword evidence="2" id="KW-1185">Reference proteome</keyword>
<dbReference type="PROSITE" id="PS51257">
    <property type="entry name" value="PROKAR_LIPOPROTEIN"/>
    <property type="match status" value="1"/>
</dbReference>
<dbReference type="EMBL" id="LQRT01000058">
    <property type="protein sequence ID" value="KZS38440.1"/>
    <property type="molecule type" value="Genomic_DNA"/>
</dbReference>
<gene>
    <name evidence="1" type="ORF">AWE51_17975</name>
</gene>